<evidence type="ECO:0000313" key="2">
    <source>
        <dbReference type="EMBL" id="CAE6447372.1"/>
    </source>
</evidence>
<proteinExistence type="predicted"/>
<name>A0A8H3GFE7_9AGAM</name>
<dbReference type="InterPro" id="IPR036047">
    <property type="entry name" value="F-box-like_dom_sf"/>
</dbReference>
<evidence type="ECO:0000313" key="3">
    <source>
        <dbReference type="Proteomes" id="UP000663846"/>
    </source>
</evidence>
<dbReference type="AlphaFoldDB" id="A0A8H3GFE7"/>
<feature type="domain" description="F-box" evidence="1">
    <location>
        <begin position="81"/>
        <end position="144"/>
    </location>
</feature>
<gene>
    <name evidence="2" type="ORF">RDB_LOCUS140235</name>
</gene>
<accession>A0A8H3GFE7</accession>
<dbReference type="Gene3D" id="1.20.1280.50">
    <property type="match status" value="1"/>
</dbReference>
<dbReference type="Proteomes" id="UP000663846">
    <property type="component" value="Unassembled WGS sequence"/>
</dbReference>
<protein>
    <recommendedName>
        <fullName evidence="1">F-box domain-containing protein</fullName>
    </recommendedName>
</protein>
<dbReference type="Pfam" id="PF12937">
    <property type="entry name" value="F-box-like"/>
    <property type="match status" value="1"/>
</dbReference>
<sequence length="548" mass="62553">MLDELTTSSDLLCAAIERYSSACLAIQRSFERGEKPHINTPQLLFRMDAEVEVATSLGLRLKTAKANINWCRSQARSHETINKLPSELLARIFHLVHRAQPCAKRDYASDMKAEPIYPTTISLVCSRWREVAFSIPTLWTHIDISTSRLLNQQRLNGLVQRHLNQVGQLPLDLHVFDPPGHGHGVSFHHYGPIQDLIAQLASRAMSFDLDLKQEFDYANHYDILSTFIASCTPGKFTRLTLSQWGRGTHEFLDSTFNTPGTDGETISFERVEDILSRISVLRLSRLFPLWGSRAYHGLVELRLGEGRFPITESDFTNILRSSPDLHILQFSLHISDPLPVDHQPTPIPLKKLEVLNFSKLNSNKLSALLRWIAPGSKPLQFAIGLKDEGFGPQFMEENSRLFFSRSRITRAYTRGLSPTRVLELLVQLPDIEELIVKETEFTQEHLEEAPRLIPERQLDYFHLTACWVDIHVILALVTDYSLKVKTVSFHDCRFYLGGVSISEDHRASHIEEFNRNHPNIRFIMRPGKEPSPAESWDLFASHELPWAG</sequence>
<dbReference type="EMBL" id="CAJMWS010000484">
    <property type="protein sequence ID" value="CAE6447372.1"/>
    <property type="molecule type" value="Genomic_DNA"/>
</dbReference>
<comment type="caution">
    <text evidence="2">The sequence shown here is derived from an EMBL/GenBank/DDBJ whole genome shotgun (WGS) entry which is preliminary data.</text>
</comment>
<evidence type="ECO:0000259" key="1">
    <source>
        <dbReference type="Pfam" id="PF12937"/>
    </source>
</evidence>
<reference evidence="2" key="1">
    <citation type="submission" date="2021-01" db="EMBL/GenBank/DDBJ databases">
        <authorList>
            <person name="Kaushik A."/>
        </authorList>
    </citation>
    <scope>NUCLEOTIDE SEQUENCE</scope>
    <source>
        <strain evidence="2">AG1-1C</strain>
    </source>
</reference>
<organism evidence="2 3">
    <name type="scientific">Rhizoctonia solani</name>
    <dbReference type="NCBI Taxonomy" id="456999"/>
    <lineage>
        <taxon>Eukaryota</taxon>
        <taxon>Fungi</taxon>
        <taxon>Dikarya</taxon>
        <taxon>Basidiomycota</taxon>
        <taxon>Agaricomycotina</taxon>
        <taxon>Agaricomycetes</taxon>
        <taxon>Cantharellales</taxon>
        <taxon>Ceratobasidiaceae</taxon>
        <taxon>Rhizoctonia</taxon>
    </lineage>
</organism>
<dbReference type="SUPFAM" id="SSF81383">
    <property type="entry name" value="F-box domain"/>
    <property type="match status" value="1"/>
</dbReference>
<dbReference type="InterPro" id="IPR001810">
    <property type="entry name" value="F-box_dom"/>
</dbReference>